<evidence type="ECO:0000313" key="3">
    <source>
        <dbReference type="Proteomes" id="UP001519311"/>
    </source>
</evidence>
<dbReference type="RefSeq" id="WP_242413100.1">
    <property type="nucleotide sequence ID" value="NZ_BMWJ01000005.1"/>
</dbReference>
<keyword evidence="3" id="KW-1185">Reference proteome</keyword>
<dbReference type="Gene3D" id="2.40.10.120">
    <property type="match status" value="1"/>
</dbReference>
<dbReference type="InterPro" id="IPR009003">
    <property type="entry name" value="Peptidase_S1_PA"/>
</dbReference>
<protein>
    <recommendedName>
        <fullName evidence="1">vWA-MoxR associated protein C-terminal domain-containing protein</fullName>
    </recommendedName>
</protein>
<proteinExistence type="predicted"/>
<reference evidence="2 3" key="1">
    <citation type="submission" date="2021-03" db="EMBL/GenBank/DDBJ databases">
        <title>Sequencing the genomes of 1000 actinobacteria strains.</title>
        <authorList>
            <person name="Klenk H.-P."/>
        </authorList>
    </citation>
    <scope>NUCLEOTIDE SEQUENCE [LARGE SCALE GENOMIC DNA]</scope>
    <source>
        <strain evidence="2 3">DSM 40843</strain>
    </source>
</reference>
<dbReference type="SUPFAM" id="SSF50494">
    <property type="entry name" value="Trypsin-like serine proteases"/>
    <property type="match status" value="1"/>
</dbReference>
<evidence type="ECO:0000313" key="2">
    <source>
        <dbReference type="EMBL" id="MBP2363043.1"/>
    </source>
</evidence>
<comment type="caution">
    <text evidence="2">The sequence shown here is derived from an EMBL/GenBank/DDBJ whole genome shotgun (WGS) entry which is preliminary data.</text>
</comment>
<dbReference type="GeneID" id="97340861"/>
<name>A0ABS4VGJ4_9ACTN</name>
<organism evidence="2 3">
    <name type="scientific">Streptomyces clavifer</name>
    <dbReference type="NCBI Taxonomy" id="68188"/>
    <lineage>
        <taxon>Bacteria</taxon>
        <taxon>Bacillati</taxon>
        <taxon>Actinomycetota</taxon>
        <taxon>Actinomycetes</taxon>
        <taxon>Kitasatosporales</taxon>
        <taxon>Streptomycetaceae</taxon>
        <taxon>Streptomyces</taxon>
    </lineage>
</organism>
<gene>
    <name evidence="2" type="ORF">JOF59_005443</name>
</gene>
<dbReference type="Pfam" id="PF13365">
    <property type="entry name" value="Trypsin_2"/>
    <property type="match status" value="1"/>
</dbReference>
<dbReference type="Pfam" id="PF20028">
    <property type="entry name" value="VMAP-C"/>
    <property type="match status" value="1"/>
</dbReference>
<dbReference type="Proteomes" id="UP001519311">
    <property type="component" value="Unassembled WGS sequence"/>
</dbReference>
<dbReference type="InterPro" id="IPR045450">
    <property type="entry name" value="VMAP_C"/>
</dbReference>
<dbReference type="EMBL" id="JAGINS010000001">
    <property type="protein sequence ID" value="MBP2363043.1"/>
    <property type="molecule type" value="Genomic_DNA"/>
</dbReference>
<evidence type="ECO:0000259" key="1">
    <source>
        <dbReference type="Pfam" id="PF20028"/>
    </source>
</evidence>
<feature type="domain" description="vWA-MoxR associated protein C-terminal" evidence="1">
    <location>
        <begin position="472"/>
        <end position="694"/>
    </location>
</feature>
<sequence length="710" mass="77768">MDPRYAVVSVMRRGDNLTAGAGVLLTPQHLITCAHVVNDALGRPVLEHRPPGGVVVEVALRTPSTVHKRRARVEYWIPPRRRDGGLPVREKRDHDWYGDLAVLAVDRAGDIPAPPPEWAPMEPGQRLRAWHSTGLGSTFADVRVKSLDGAVAYVDGESTGMAIGPAYSGGPLWSVDAQVVVGLVTGHIMPPADPVSGRPLPYGSQQIARRSWGIPWQTIQEELRAVGAAGLFEDTTAEADPGDPALPLLADLLATVMSSPEERRERARAVAERCGYTYPRDGTGPGNDEFARLLVTDPRALAALSEVMRLRDPSATERILQARLLSQVPLLLSPREFDRLRSHLEQLPGSLRARLPQAMRAALPLAAVLPDGERLEETLTSLERLSGDSHGDPAGPRVPGLLRVVEYLAVLCAGSPRALLRLWSDGVADRLGIPRSALAERRSDAEEWARTQGARAAPLRVLVQVRTLLGVDRYQLRLWCDEGAGPRQVSTDGERVYSGAQAAREVLRALESLCRAADPGERRPLVEALVDRAGLNLPIDEWETDDPDDVVPAVLGAEYQVVVNCPELLRRNERFLPDWRRRWRQLDTGTSLLFNDSAMGTREIYGTLMDRADAVRVAVTVPAGLREEIVQVCLAVGVPVVVWDRAGESQSEAVEQMGVVSTRELPEGVRSYRAKTVHRPRDYPGRPVLAWADADRTVPQLYLAEPQESA</sequence>
<accession>A0ABS4VGJ4</accession>